<evidence type="ECO:0000256" key="6">
    <source>
        <dbReference type="ARBA" id="ARBA00022771"/>
    </source>
</evidence>
<accession>A0A8I6RF17</accession>
<feature type="compositionally biased region" description="Basic and acidic residues" evidence="10">
    <location>
        <begin position="189"/>
        <end position="226"/>
    </location>
</feature>
<dbReference type="PANTHER" id="PTHR14738:SF29">
    <property type="entry name" value="ZINC FINGER CCCH DOMAIN-CONTAINING PROTEIN 14"/>
    <property type="match status" value="1"/>
</dbReference>
<feature type="domain" description="C3H1-type" evidence="11">
    <location>
        <begin position="593"/>
        <end position="626"/>
    </location>
</feature>
<proteinExistence type="inferred from homology"/>
<dbReference type="PANTHER" id="PTHR14738">
    <property type="entry name" value="ZINC FINGER CCCH DOMAIN-CONTAINING PROTEIN 14"/>
    <property type="match status" value="1"/>
</dbReference>
<evidence type="ECO:0000256" key="10">
    <source>
        <dbReference type="SAM" id="MobiDB-lite"/>
    </source>
</evidence>
<evidence type="ECO:0000256" key="9">
    <source>
        <dbReference type="PROSITE-ProRule" id="PRU00723"/>
    </source>
</evidence>
<comment type="similarity">
    <text evidence="2">Belongs to the ZC3H14 family.</text>
</comment>
<keyword evidence="4 9" id="KW-0479">Metal-binding</keyword>
<dbReference type="SMART" id="SM00356">
    <property type="entry name" value="ZnF_C3H1"/>
    <property type="match status" value="3"/>
</dbReference>
<dbReference type="PROSITE" id="PS50103">
    <property type="entry name" value="ZF_C3H1"/>
    <property type="match status" value="1"/>
</dbReference>
<evidence type="ECO:0000313" key="13">
    <source>
        <dbReference type="Proteomes" id="UP000494040"/>
    </source>
</evidence>
<dbReference type="GO" id="GO:0005634">
    <property type="term" value="C:nucleus"/>
    <property type="evidence" value="ECO:0007669"/>
    <property type="project" value="UniProtKB-SubCell"/>
</dbReference>
<dbReference type="GO" id="GO:0008270">
    <property type="term" value="F:zinc ion binding"/>
    <property type="evidence" value="ECO:0007669"/>
    <property type="project" value="UniProtKB-KW"/>
</dbReference>
<dbReference type="RefSeq" id="XP_014242609.1">
    <property type="nucleotide sequence ID" value="XM_014387123.2"/>
</dbReference>
<reference evidence="12" key="1">
    <citation type="submission" date="2022-01" db="UniProtKB">
        <authorList>
            <consortium name="EnsemblMetazoa"/>
        </authorList>
    </citation>
    <scope>IDENTIFICATION</scope>
</reference>
<dbReference type="AlphaFoldDB" id="A0A8I6RF17"/>
<feature type="zinc finger region" description="C3H1-type" evidence="9">
    <location>
        <begin position="593"/>
        <end position="626"/>
    </location>
</feature>
<feature type="compositionally biased region" description="Polar residues" evidence="10">
    <location>
        <begin position="121"/>
        <end position="133"/>
    </location>
</feature>
<keyword evidence="7 9" id="KW-0862">Zinc</keyword>
<comment type="subcellular location">
    <subcellularLocation>
        <location evidence="1">Nucleus</location>
    </subcellularLocation>
</comment>
<evidence type="ECO:0000256" key="2">
    <source>
        <dbReference type="ARBA" id="ARBA00008423"/>
    </source>
</evidence>
<feature type="compositionally biased region" description="Basic and acidic residues" evidence="10">
    <location>
        <begin position="244"/>
        <end position="258"/>
    </location>
</feature>
<keyword evidence="13" id="KW-1185">Reference proteome</keyword>
<dbReference type="OMA" id="CPYTHVS"/>
<organism evidence="12 13">
    <name type="scientific">Cimex lectularius</name>
    <name type="common">Bed bug</name>
    <name type="synonym">Acanthia lectularia</name>
    <dbReference type="NCBI Taxonomy" id="79782"/>
    <lineage>
        <taxon>Eukaryota</taxon>
        <taxon>Metazoa</taxon>
        <taxon>Ecdysozoa</taxon>
        <taxon>Arthropoda</taxon>
        <taxon>Hexapoda</taxon>
        <taxon>Insecta</taxon>
        <taxon>Pterygota</taxon>
        <taxon>Neoptera</taxon>
        <taxon>Paraneoptera</taxon>
        <taxon>Hemiptera</taxon>
        <taxon>Heteroptera</taxon>
        <taxon>Panheteroptera</taxon>
        <taxon>Cimicomorpha</taxon>
        <taxon>Cimicidae</taxon>
        <taxon>Cimex</taxon>
    </lineage>
</organism>
<evidence type="ECO:0000256" key="1">
    <source>
        <dbReference type="ARBA" id="ARBA00004123"/>
    </source>
</evidence>
<dbReference type="EnsemblMetazoa" id="XM_014387123.2">
    <property type="protein sequence ID" value="XP_014242609.1"/>
    <property type="gene ID" value="LOC106662790"/>
</dbReference>
<evidence type="ECO:0000256" key="7">
    <source>
        <dbReference type="ARBA" id="ARBA00022833"/>
    </source>
</evidence>
<feature type="region of interest" description="Disordered" evidence="10">
    <location>
        <begin position="175"/>
        <end position="308"/>
    </location>
</feature>
<evidence type="ECO:0000259" key="11">
    <source>
        <dbReference type="PROSITE" id="PS50103"/>
    </source>
</evidence>
<feature type="compositionally biased region" description="Basic residues" evidence="10">
    <location>
        <begin position="232"/>
        <end position="243"/>
    </location>
</feature>
<protein>
    <recommendedName>
        <fullName evidence="3">Zinc finger CCCH domain-containing protein 14</fullName>
    </recommendedName>
</protein>
<dbReference type="Gene3D" id="4.10.1000.40">
    <property type="match status" value="1"/>
</dbReference>
<dbReference type="Pfam" id="PF14608">
    <property type="entry name" value="zf-CCCH_2"/>
    <property type="match status" value="5"/>
</dbReference>
<feature type="compositionally biased region" description="Basic and acidic residues" evidence="10">
    <location>
        <begin position="109"/>
        <end position="118"/>
    </location>
</feature>
<feature type="compositionally biased region" description="Basic and acidic residues" evidence="10">
    <location>
        <begin position="269"/>
        <end position="294"/>
    </location>
</feature>
<dbReference type="GO" id="GO:0005737">
    <property type="term" value="C:cytoplasm"/>
    <property type="evidence" value="ECO:0007669"/>
    <property type="project" value="TreeGrafter"/>
</dbReference>
<dbReference type="OrthoDB" id="5589010at2759"/>
<evidence type="ECO:0000256" key="8">
    <source>
        <dbReference type="ARBA" id="ARBA00023242"/>
    </source>
</evidence>
<keyword evidence="6 9" id="KW-0863">Zinc-finger</keyword>
<dbReference type="Proteomes" id="UP000494040">
    <property type="component" value="Unassembled WGS sequence"/>
</dbReference>
<dbReference type="CTD" id="4665"/>
<sequence length="715" mass="81008">MKVGRLGEEVGQKVKSAIKAKLMELGIHIDNELPDYVMVLVANKKTQKQMEEDLLLFLGENTKLFTNWLHEVLKKLEKVTSSVKTSKKKMDEKKSRTRRRSIDFDSDESSIKKFKADDSQELSVHSNGSQLASDNAAKGDSLSDLELEFEETAKSNYLPMMMTASQIPVTESLRACSDNQQEDNAISTKGRDTAQIENTKPRERIKIVWEESDNKDTQMKSKKERPPSQGSRRSKSRERHKGWRRDFDDDNAKKESKYRGRSKSPKSKKLIDARDILTKRGVEKVSNDRRKRQETGPTSVIEKPNRENKEKVLSSVLKTVFREAEKAPPTVPSLVKVTPRPIRPPNMQPSCNLILRAVADAEKSIATSKIHQKMIDPVIEETKPRRHLEYAVKGNISVTLLNDRVSSNKPDPFPEPNDNSQLSLESNTNNELENMKTEDDSISMVVDSEDYIESLDSQDLFLSKQKAIKNGTNGAKKEKTDKRFIITLDSTTSDNEIEGDVDMGKVEPEQEEPELKEVPEETVKEEKFKIPVKQPFDRSRLGPKVNDPINFHSTSELESTSEEMSPMDISVADSETVESLKNKTRCKFWPECDSGELCPFFHPTTLCRMFPSCAFGDKCLFIHPACKFADKCLNTNCPYTHTSITPKPKVPVRTPLAPVMTSSSQICIYYPKCTKPFCPFLHVPKPCRFGSSCTKVGCEFSHPGSKNPYKWVANQ</sequence>
<dbReference type="Gene3D" id="4.10.1000.30">
    <property type="match status" value="1"/>
</dbReference>
<feature type="compositionally biased region" description="Basic residues" evidence="10">
    <location>
        <begin position="259"/>
        <end position="268"/>
    </location>
</feature>
<dbReference type="GO" id="GO:0008143">
    <property type="term" value="F:poly(A) binding"/>
    <property type="evidence" value="ECO:0007669"/>
    <property type="project" value="InterPro"/>
</dbReference>
<keyword evidence="5" id="KW-0677">Repeat</keyword>
<dbReference type="GeneID" id="106662790"/>
<dbReference type="FunFam" id="4.10.1000.40:FF:000006">
    <property type="entry name" value="Zinc finger CCCH domain-containing protein 14"/>
    <property type="match status" value="1"/>
</dbReference>
<dbReference type="InterPro" id="IPR043094">
    <property type="entry name" value="Nab2/ZC3H14_N_sf"/>
</dbReference>
<evidence type="ECO:0000256" key="4">
    <source>
        <dbReference type="ARBA" id="ARBA00022723"/>
    </source>
</evidence>
<name>A0A8I6RF17_CIMLE</name>
<dbReference type="Gene3D" id="1.10.340.40">
    <property type="entry name" value="Nuclear abundant poly(A) RNA-bind protein 2, N-terminal domain"/>
    <property type="match status" value="1"/>
</dbReference>
<dbReference type="InterPro" id="IPR040366">
    <property type="entry name" value="Nab2/ZC3H14"/>
</dbReference>
<dbReference type="KEGG" id="clec:106662790"/>
<keyword evidence="8" id="KW-0539">Nucleus</keyword>
<dbReference type="GO" id="GO:0043488">
    <property type="term" value="P:regulation of mRNA stability"/>
    <property type="evidence" value="ECO:0007669"/>
    <property type="project" value="InterPro"/>
</dbReference>
<feature type="compositionally biased region" description="Polar residues" evidence="10">
    <location>
        <begin position="177"/>
        <end position="187"/>
    </location>
</feature>
<evidence type="ECO:0000313" key="12">
    <source>
        <dbReference type="EnsemblMetazoa" id="XP_014242609.1"/>
    </source>
</evidence>
<feature type="region of interest" description="Disordered" evidence="10">
    <location>
        <begin position="83"/>
        <end position="139"/>
    </location>
</feature>
<evidence type="ECO:0000256" key="3">
    <source>
        <dbReference type="ARBA" id="ARBA00015071"/>
    </source>
</evidence>
<feature type="region of interest" description="Disordered" evidence="10">
    <location>
        <begin position="403"/>
        <end position="425"/>
    </location>
</feature>
<evidence type="ECO:0000256" key="5">
    <source>
        <dbReference type="ARBA" id="ARBA00022737"/>
    </source>
</evidence>
<dbReference type="InterPro" id="IPR000571">
    <property type="entry name" value="Znf_CCCH"/>
</dbReference>